<proteinExistence type="predicted"/>
<organism evidence="1 2">
    <name type="scientific">Mangrovibacter phragmitis</name>
    <dbReference type="NCBI Taxonomy" id="1691903"/>
    <lineage>
        <taxon>Bacteria</taxon>
        <taxon>Pseudomonadati</taxon>
        <taxon>Pseudomonadota</taxon>
        <taxon>Gammaproteobacteria</taxon>
        <taxon>Enterobacterales</taxon>
        <taxon>Enterobacteriaceae</taxon>
        <taxon>Mangrovibacter</taxon>
    </lineage>
</organism>
<dbReference type="InterPro" id="IPR038666">
    <property type="entry name" value="SSP1_head-tail_sf"/>
</dbReference>
<gene>
    <name evidence="1" type="ORF">A9B99_17065</name>
</gene>
<evidence type="ECO:0000313" key="2">
    <source>
        <dbReference type="Proteomes" id="UP000078225"/>
    </source>
</evidence>
<dbReference type="Gene3D" id="2.40.10.270">
    <property type="entry name" value="Bacteriophage SPP1 head-tail adaptor protein"/>
    <property type="match status" value="1"/>
</dbReference>
<protein>
    <submittedName>
        <fullName evidence="1">Phage head-tail adapter protein</fullName>
    </submittedName>
</protein>
<dbReference type="Proteomes" id="UP000078225">
    <property type="component" value="Unassembled WGS sequence"/>
</dbReference>
<dbReference type="AlphaFoldDB" id="A0A1B7KXT5"/>
<dbReference type="RefSeq" id="WP_064601276.1">
    <property type="nucleotide sequence ID" value="NZ_LYRP01000050.1"/>
</dbReference>
<dbReference type="NCBIfam" id="TIGR01563">
    <property type="entry name" value="gp16_SPP1"/>
    <property type="match status" value="1"/>
</dbReference>
<accession>A0A1B7KXT5</accession>
<dbReference type="InterPro" id="IPR008767">
    <property type="entry name" value="Phage_SPP1_head-tail_adaptor"/>
</dbReference>
<dbReference type="Pfam" id="PF05521">
    <property type="entry name" value="Phage_HCP"/>
    <property type="match status" value="1"/>
</dbReference>
<keyword evidence="2" id="KW-1185">Reference proteome</keyword>
<name>A0A1B7KXT5_9ENTR</name>
<dbReference type="OrthoDB" id="7064770at2"/>
<sequence>MKNRQSQTSIDYQLPEPGELNRRVLLRQRTDIPADDYGNTPEYQNSQHAWAKVRQVSATVLHESAQTDSAITHYFTVRYRAGLTSDYEVVYSGRVYAIRRCRDLNMARRYLLLECEELGAETPGDTLYG</sequence>
<dbReference type="EMBL" id="LYRP01000050">
    <property type="protein sequence ID" value="OAT74898.1"/>
    <property type="molecule type" value="Genomic_DNA"/>
</dbReference>
<comment type="caution">
    <text evidence="1">The sequence shown here is derived from an EMBL/GenBank/DDBJ whole genome shotgun (WGS) entry which is preliminary data.</text>
</comment>
<evidence type="ECO:0000313" key="1">
    <source>
        <dbReference type="EMBL" id="OAT74898.1"/>
    </source>
</evidence>
<reference evidence="2" key="1">
    <citation type="submission" date="2016-05" db="EMBL/GenBank/DDBJ databases">
        <authorList>
            <person name="Behera P."/>
            <person name="Vaishampayan P."/>
            <person name="Singh N."/>
            <person name="Raina V."/>
            <person name="Suar M."/>
            <person name="Pattnaik A."/>
            <person name="Rastogi G."/>
        </authorList>
    </citation>
    <scope>NUCLEOTIDE SEQUENCE [LARGE SCALE GENOMIC DNA]</scope>
    <source>
        <strain evidence="2">MP23</strain>
    </source>
</reference>
<dbReference type="STRING" id="1691903.A9B99_17065"/>